<dbReference type="AlphaFoldDB" id="A0A0P8YBA3"/>
<organism evidence="2 3">
    <name type="scientific">Drosophila ananassae</name>
    <name type="common">Fruit fly</name>
    <dbReference type="NCBI Taxonomy" id="7217"/>
    <lineage>
        <taxon>Eukaryota</taxon>
        <taxon>Metazoa</taxon>
        <taxon>Ecdysozoa</taxon>
        <taxon>Arthropoda</taxon>
        <taxon>Hexapoda</taxon>
        <taxon>Insecta</taxon>
        <taxon>Pterygota</taxon>
        <taxon>Neoptera</taxon>
        <taxon>Endopterygota</taxon>
        <taxon>Diptera</taxon>
        <taxon>Brachycera</taxon>
        <taxon>Muscomorpha</taxon>
        <taxon>Ephydroidea</taxon>
        <taxon>Drosophilidae</taxon>
        <taxon>Drosophila</taxon>
        <taxon>Sophophora</taxon>
    </lineage>
</organism>
<feature type="transmembrane region" description="Helical" evidence="1">
    <location>
        <begin position="190"/>
        <end position="210"/>
    </location>
</feature>
<dbReference type="GO" id="GO:0016020">
    <property type="term" value="C:membrane"/>
    <property type="evidence" value="ECO:0007669"/>
    <property type="project" value="InterPro"/>
</dbReference>
<proteinExistence type="predicted"/>
<sequence>MEIEPDRIISCYERAIKITRFLIYALWATCVIINGFNIWAYFSELQRLTECWNCLFKIYKAVGLTLAIVLLPIHFLVIPFVILDAKRQLRILAMILFLATWLEMLMDLLQSQPYQAISDVVRIWQSGRTLKYFEDRFACCGVLGFKDYIVFQKPIPESCYVGHKPVPENLHKIGCSTVKMTRMRSYTLEIIFSVFQFSLVLSIVTYWTLLRRIDRRRTTIYFRNRA</sequence>
<accession>A0A0P8YBA3</accession>
<evidence type="ECO:0000256" key="1">
    <source>
        <dbReference type="SAM" id="Phobius"/>
    </source>
</evidence>
<reference evidence="2 3" key="1">
    <citation type="journal article" date="2007" name="Nature">
        <title>Evolution of genes and genomes on the Drosophila phylogeny.</title>
        <authorList>
            <consortium name="Drosophila 12 Genomes Consortium"/>
            <person name="Clark A.G."/>
            <person name="Eisen M.B."/>
            <person name="Smith D.R."/>
            <person name="Bergman C.M."/>
            <person name="Oliver B."/>
            <person name="Markow T.A."/>
            <person name="Kaufman T.C."/>
            <person name="Kellis M."/>
            <person name="Gelbart W."/>
            <person name="Iyer V.N."/>
            <person name="Pollard D.A."/>
            <person name="Sackton T.B."/>
            <person name="Larracuente A.M."/>
            <person name="Singh N.D."/>
            <person name="Abad J.P."/>
            <person name="Abt D.N."/>
            <person name="Adryan B."/>
            <person name="Aguade M."/>
            <person name="Akashi H."/>
            <person name="Anderson W.W."/>
            <person name="Aquadro C.F."/>
            <person name="Ardell D.H."/>
            <person name="Arguello R."/>
            <person name="Artieri C.G."/>
            <person name="Barbash D.A."/>
            <person name="Barker D."/>
            <person name="Barsanti P."/>
            <person name="Batterham P."/>
            <person name="Batzoglou S."/>
            <person name="Begun D."/>
            <person name="Bhutkar A."/>
            <person name="Blanco E."/>
            <person name="Bosak S.A."/>
            <person name="Bradley R.K."/>
            <person name="Brand A.D."/>
            <person name="Brent M.R."/>
            <person name="Brooks A.N."/>
            <person name="Brown R.H."/>
            <person name="Butlin R.K."/>
            <person name="Caggese C."/>
            <person name="Calvi B.R."/>
            <person name="Bernardo de Carvalho A."/>
            <person name="Caspi A."/>
            <person name="Castrezana S."/>
            <person name="Celniker S.E."/>
            <person name="Chang J.L."/>
            <person name="Chapple C."/>
            <person name="Chatterji S."/>
            <person name="Chinwalla A."/>
            <person name="Civetta A."/>
            <person name="Clifton S.W."/>
            <person name="Comeron J.M."/>
            <person name="Costello J.C."/>
            <person name="Coyne J.A."/>
            <person name="Daub J."/>
            <person name="David R.G."/>
            <person name="Delcher A.L."/>
            <person name="Delehaunty K."/>
            <person name="Do C.B."/>
            <person name="Ebling H."/>
            <person name="Edwards K."/>
            <person name="Eickbush T."/>
            <person name="Evans J.D."/>
            <person name="Filipski A."/>
            <person name="Findeiss S."/>
            <person name="Freyhult E."/>
            <person name="Fulton L."/>
            <person name="Fulton R."/>
            <person name="Garcia A.C."/>
            <person name="Gardiner A."/>
            <person name="Garfield D.A."/>
            <person name="Garvin B.E."/>
            <person name="Gibson G."/>
            <person name="Gilbert D."/>
            <person name="Gnerre S."/>
            <person name="Godfrey J."/>
            <person name="Good R."/>
            <person name="Gotea V."/>
            <person name="Gravely B."/>
            <person name="Greenberg A.J."/>
            <person name="Griffiths-Jones S."/>
            <person name="Gross S."/>
            <person name="Guigo R."/>
            <person name="Gustafson E.A."/>
            <person name="Haerty W."/>
            <person name="Hahn M.W."/>
            <person name="Halligan D.L."/>
            <person name="Halpern A.L."/>
            <person name="Halter G.M."/>
            <person name="Han M.V."/>
            <person name="Heger A."/>
            <person name="Hillier L."/>
            <person name="Hinrichs A.S."/>
            <person name="Holmes I."/>
            <person name="Hoskins R.A."/>
            <person name="Hubisz M.J."/>
            <person name="Hultmark D."/>
            <person name="Huntley M.A."/>
            <person name="Jaffe D.B."/>
            <person name="Jagadeeshan S."/>
            <person name="Jeck W.R."/>
            <person name="Johnson J."/>
            <person name="Jones C.D."/>
            <person name="Jordan W.C."/>
            <person name="Karpen G.H."/>
            <person name="Kataoka E."/>
            <person name="Keightley P.D."/>
            <person name="Kheradpour P."/>
            <person name="Kirkness E.F."/>
            <person name="Koerich L.B."/>
            <person name="Kristiansen K."/>
            <person name="Kudrna D."/>
            <person name="Kulathinal R.J."/>
            <person name="Kumar S."/>
            <person name="Kwok R."/>
            <person name="Lander E."/>
            <person name="Langley C.H."/>
            <person name="Lapoint R."/>
            <person name="Lazzaro B.P."/>
            <person name="Lee S.J."/>
            <person name="Levesque L."/>
            <person name="Li R."/>
            <person name="Lin C.F."/>
            <person name="Lin M.F."/>
            <person name="Lindblad-Toh K."/>
            <person name="Llopart A."/>
            <person name="Long M."/>
            <person name="Low L."/>
            <person name="Lozovsky E."/>
            <person name="Lu J."/>
            <person name="Luo M."/>
            <person name="Machado C.A."/>
            <person name="Makalowski W."/>
            <person name="Marzo M."/>
            <person name="Matsuda M."/>
            <person name="Matzkin L."/>
            <person name="McAllister B."/>
            <person name="McBride C.S."/>
            <person name="McKernan B."/>
            <person name="McKernan K."/>
            <person name="Mendez-Lago M."/>
            <person name="Minx P."/>
            <person name="Mollenhauer M.U."/>
            <person name="Montooth K."/>
            <person name="Mount S.M."/>
            <person name="Mu X."/>
            <person name="Myers E."/>
            <person name="Negre B."/>
            <person name="Newfeld S."/>
            <person name="Nielsen R."/>
            <person name="Noor M.A."/>
            <person name="O'Grady P."/>
            <person name="Pachter L."/>
            <person name="Papaceit M."/>
            <person name="Parisi M.J."/>
            <person name="Parisi M."/>
            <person name="Parts L."/>
            <person name="Pedersen J.S."/>
            <person name="Pesole G."/>
            <person name="Phillippy A.M."/>
            <person name="Ponting C.P."/>
            <person name="Pop M."/>
            <person name="Porcelli D."/>
            <person name="Powell J.R."/>
            <person name="Prohaska S."/>
            <person name="Pruitt K."/>
            <person name="Puig M."/>
            <person name="Quesneville H."/>
            <person name="Ram K.R."/>
            <person name="Rand D."/>
            <person name="Rasmussen M.D."/>
            <person name="Reed L.K."/>
            <person name="Reenan R."/>
            <person name="Reily A."/>
            <person name="Remington K.A."/>
            <person name="Rieger T.T."/>
            <person name="Ritchie M.G."/>
            <person name="Robin C."/>
            <person name="Rogers Y.H."/>
            <person name="Rohde C."/>
            <person name="Rozas J."/>
            <person name="Rubenfield M.J."/>
            <person name="Ruiz A."/>
            <person name="Russo S."/>
            <person name="Salzberg S.L."/>
            <person name="Sanchez-Gracia A."/>
            <person name="Saranga D.J."/>
            <person name="Sato H."/>
            <person name="Schaeffer S.W."/>
            <person name="Schatz M.C."/>
            <person name="Schlenke T."/>
            <person name="Schwartz R."/>
            <person name="Segarra C."/>
            <person name="Singh R.S."/>
            <person name="Sirot L."/>
            <person name="Sirota M."/>
            <person name="Sisneros N.B."/>
            <person name="Smith C.D."/>
            <person name="Smith T.F."/>
            <person name="Spieth J."/>
            <person name="Stage D.E."/>
            <person name="Stark A."/>
            <person name="Stephan W."/>
            <person name="Strausberg R.L."/>
            <person name="Strempel S."/>
            <person name="Sturgill D."/>
            <person name="Sutton G."/>
            <person name="Sutton G.G."/>
            <person name="Tao W."/>
            <person name="Teichmann S."/>
            <person name="Tobari Y.N."/>
            <person name="Tomimura Y."/>
            <person name="Tsolas J.M."/>
            <person name="Valente V.L."/>
            <person name="Venter E."/>
            <person name="Venter J.C."/>
            <person name="Vicario S."/>
            <person name="Vieira F.G."/>
            <person name="Vilella A.J."/>
            <person name="Villasante A."/>
            <person name="Walenz B."/>
            <person name="Wang J."/>
            <person name="Wasserman M."/>
            <person name="Watts T."/>
            <person name="Wilson D."/>
            <person name="Wilson R.K."/>
            <person name="Wing R.A."/>
            <person name="Wolfner M.F."/>
            <person name="Wong A."/>
            <person name="Wong G.K."/>
            <person name="Wu C.I."/>
            <person name="Wu G."/>
            <person name="Yamamoto D."/>
            <person name="Yang H.P."/>
            <person name="Yang S.P."/>
            <person name="Yorke J.A."/>
            <person name="Yoshida K."/>
            <person name="Zdobnov E."/>
            <person name="Zhang P."/>
            <person name="Zhang Y."/>
            <person name="Zimin A.V."/>
            <person name="Baldwin J."/>
            <person name="Abdouelleil A."/>
            <person name="Abdulkadir J."/>
            <person name="Abebe A."/>
            <person name="Abera B."/>
            <person name="Abreu J."/>
            <person name="Acer S.C."/>
            <person name="Aftuck L."/>
            <person name="Alexander A."/>
            <person name="An P."/>
            <person name="Anderson E."/>
            <person name="Anderson S."/>
            <person name="Arachi H."/>
            <person name="Azer M."/>
            <person name="Bachantsang P."/>
            <person name="Barry A."/>
            <person name="Bayul T."/>
            <person name="Berlin A."/>
            <person name="Bessette D."/>
            <person name="Bloom T."/>
            <person name="Blye J."/>
            <person name="Boguslavskiy L."/>
            <person name="Bonnet C."/>
            <person name="Boukhgalter B."/>
            <person name="Bourzgui I."/>
            <person name="Brown A."/>
            <person name="Cahill P."/>
            <person name="Channer S."/>
            <person name="Cheshatsang Y."/>
            <person name="Chuda L."/>
            <person name="Citroen M."/>
            <person name="Collymore A."/>
            <person name="Cooke P."/>
            <person name="Costello M."/>
            <person name="D'Aco K."/>
            <person name="Daza R."/>
            <person name="De Haan G."/>
            <person name="DeGray S."/>
            <person name="DeMaso C."/>
            <person name="Dhargay N."/>
            <person name="Dooley K."/>
            <person name="Dooley E."/>
            <person name="Doricent M."/>
            <person name="Dorje P."/>
            <person name="Dorjee K."/>
            <person name="Dupes A."/>
            <person name="Elong R."/>
            <person name="Falk J."/>
            <person name="Farina A."/>
            <person name="Faro S."/>
            <person name="Ferguson D."/>
            <person name="Fisher S."/>
            <person name="Foley C.D."/>
            <person name="Franke A."/>
            <person name="Friedrich D."/>
            <person name="Gadbois L."/>
            <person name="Gearin G."/>
            <person name="Gearin C.R."/>
            <person name="Giannoukos G."/>
            <person name="Goode T."/>
            <person name="Graham J."/>
            <person name="Grandbois E."/>
            <person name="Grewal S."/>
            <person name="Gyaltsen K."/>
            <person name="Hafez N."/>
            <person name="Hagos B."/>
            <person name="Hall J."/>
            <person name="Henson C."/>
            <person name="Hollinger A."/>
            <person name="Honan T."/>
            <person name="Huard M.D."/>
            <person name="Hughes L."/>
            <person name="Hurhula B."/>
            <person name="Husby M.E."/>
            <person name="Kamat A."/>
            <person name="Kanga B."/>
            <person name="Kashin S."/>
            <person name="Khazanovich D."/>
            <person name="Kisner P."/>
            <person name="Lance K."/>
            <person name="Lara M."/>
            <person name="Lee W."/>
            <person name="Lennon N."/>
            <person name="Letendre F."/>
            <person name="LeVine R."/>
            <person name="Lipovsky A."/>
            <person name="Liu X."/>
            <person name="Liu J."/>
            <person name="Liu S."/>
            <person name="Lokyitsang T."/>
            <person name="Lokyitsang Y."/>
            <person name="Lubonja R."/>
            <person name="Lui A."/>
            <person name="MacDonald P."/>
            <person name="Magnisalis V."/>
            <person name="Maru K."/>
            <person name="Matthews C."/>
            <person name="McCusker W."/>
            <person name="McDonough S."/>
            <person name="Mehta T."/>
            <person name="Meldrim J."/>
            <person name="Meneus L."/>
            <person name="Mihai O."/>
            <person name="Mihalev A."/>
            <person name="Mihova T."/>
            <person name="Mittelman R."/>
            <person name="Mlenga V."/>
            <person name="Montmayeur A."/>
            <person name="Mulrain L."/>
            <person name="Navidi A."/>
            <person name="Naylor J."/>
            <person name="Negash T."/>
            <person name="Nguyen T."/>
            <person name="Nguyen N."/>
            <person name="Nicol R."/>
            <person name="Norbu C."/>
            <person name="Norbu N."/>
            <person name="Novod N."/>
            <person name="O'Neill B."/>
            <person name="Osman S."/>
            <person name="Markiewicz E."/>
            <person name="Oyono O.L."/>
            <person name="Patti C."/>
            <person name="Phunkhang P."/>
            <person name="Pierre F."/>
            <person name="Priest M."/>
            <person name="Raghuraman S."/>
            <person name="Rege F."/>
            <person name="Reyes R."/>
            <person name="Rise C."/>
            <person name="Rogov P."/>
            <person name="Ross K."/>
            <person name="Ryan E."/>
            <person name="Settipalli S."/>
            <person name="Shea T."/>
            <person name="Sherpa N."/>
            <person name="Shi L."/>
            <person name="Shih D."/>
            <person name="Sparrow T."/>
            <person name="Spaulding J."/>
            <person name="Stalker J."/>
            <person name="Stange-Thomann N."/>
            <person name="Stavropoulos S."/>
            <person name="Stone C."/>
            <person name="Strader C."/>
            <person name="Tesfaye S."/>
            <person name="Thomson T."/>
            <person name="Thoulutsang Y."/>
            <person name="Thoulutsang D."/>
            <person name="Topham K."/>
            <person name="Topping I."/>
            <person name="Tsamla T."/>
            <person name="Vassiliev H."/>
            <person name="Vo A."/>
            <person name="Wangchuk T."/>
            <person name="Wangdi T."/>
            <person name="Weiand M."/>
            <person name="Wilkinson J."/>
            <person name="Wilson A."/>
            <person name="Yadav S."/>
            <person name="Young G."/>
            <person name="Yu Q."/>
            <person name="Zembek L."/>
            <person name="Zhong D."/>
            <person name="Zimmer A."/>
            <person name="Zwirko Z."/>
            <person name="Jaffe D.B."/>
            <person name="Alvarez P."/>
            <person name="Brockman W."/>
            <person name="Butler J."/>
            <person name="Chin C."/>
            <person name="Gnerre S."/>
            <person name="Grabherr M."/>
            <person name="Kleber M."/>
            <person name="Mauceli E."/>
            <person name="MacCallum I."/>
        </authorList>
    </citation>
    <scope>NUCLEOTIDE SEQUENCE [LARGE SCALE GENOMIC DNA]</scope>
    <source>
        <strain evidence="3">Tucson 14024-0371.13</strain>
    </source>
</reference>
<keyword evidence="1" id="KW-1133">Transmembrane helix</keyword>
<dbReference type="OrthoDB" id="6239677at2759"/>
<evidence type="ECO:0000313" key="3">
    <source>
        <dbReference type="Proteomes" id="UP000007801"/>
    </source>
</evidence>
<dbReference type="EMBL" id="CH902618">
    <property type="protein sequence ID" value="KPU78702.1"/>
    <property type="molecule type" value="Genomic_DNA"/>
</dbReference>
<dbReference type="SUPFAM" id="SSF48652">
    <property type="entry name" value="Tetraspanin"/>
    <property type="match status" value="1"/>
</dbReference>
<dbReference type="FunCoup" id="A0A0P8YBA3">
    <property type="interactions" value="15"/>
</dbReference>
<name>A0A0P8YBA3_DROAN</name>
<gene>
    <name evidence="2" type="primary">Dana\GF20126</name>
    <name evidence="2" type="synonym">dana_GLEANR_22531</name>
    <name evidence="2" type="ORF">GF20126</name>
</gene>
<dbReference type="eggNOG" id="KOG3882">
    <property type="taxonomic scope" value="Eukaryota"/>
</dbReference>
<feature type="transmembrane region" description="Helical" evidence="1">
    <location>
        <begin position="89"/>
        <end position="106"/>
    </location>
</feature>
<keyword evidence="1" id="KW-0812">Transmembrane</keyword>
<dbReference type="CDD" id="cd03127">
    <property type="entry name" value="tetraspanin_LEL"/>
    <property type="match status" value="1"/>
</dbReference>
<evidence type="ECO:0000313" key="2">
    <source>
        <dbReference type="EMBL" id="KPU78702.1"/>
    </source>
</evidence>
<dbReference type="InParanoid" id="A0A0P8YBA3"/>
<feature type="transmembrane region" description="Helical" evidence="1">
    <location>
        <begin position="62"/>
        <end position="82"/>
    </location>
</feature>
<dbReference type="Proteomes" id="UP000007801">
    <property type="component" value="Unassembled WGS sequence"/>
</dbReference>
<feature type="transmembrane region" description="Helical" evidence="1">
    <location>
        <begin position="21"/>
        <end position="42"/>
    </location>
</feature>
<keyword evidence="3" id="KW-1185">Reference proteome</keyword>
<protein>
    <submittedName>
        <fullName evidence="2">Uncharacterized protein, isoform B</fullName>
    </submittedName>
</protein>
<dbReference type="InterPro" id="IPR008952">
    <property type="entry name" value="Tetraspanin_EC2_sf"/>
</dbReference>
<dbReference type="Gene3D" id="1.10.1450.10">
    <property type="entry name" value="Tetraspanin"/>
    <property type="match status" value="1"/>
</dbReference>
<keyword evidence="1" id="KW-0472">Membrane</keyword>
<dbReference type="GeneID" id="6502843"/>